<dbReference type="Pfam" id="PF00579">
    <property type="entry name" value="tRNA-synt_1b"/>
    <property type="match status" value="1"/>
</dbReference>
<proteinExistence type="inferred from homology"/>
<evidence type="ECO:0000256" key="5">
    <source>
        <dbReference type="ARBA" id="ARBA00023146"/>
    </source>
</evidence>
<evidence type="ECO:0000313" key="7">
    <source>
        <dbReference type="EMBL" id="EEW52020.1"/>
    </source>
</evidence>
<evidence type="ECO:0000256" key="3">
    <source>
        <dbReference type="ARBA" id="ARBA00022840"/>
    </source>
</evidence>
<dbReference type="SUPFAM" id="SSF52374">
    <property type="entry name" value="Nucleotidylyl transferase"/>
    <property type="match status" value="1"/>
</dbReference>
<keyword evidence="2 6" id="KW-0547">Nucleotide-binding</keyword>
<keyword evidence="8" id="KW-1185">Reference proteome</keyword>
<keyword evidence="1 6" id="KW-0436">Ligase</keyword>
<comment type="caution">
    <text evidence="7">The sequence shown here is derived from an EMBL/GenBank/DDBJ whole genome shotgun (WGS) entry which is preliminary data.</text>
</comment>
<name>C8PB71_9LACO</name>
<dbReference type="Gene3D" id="3.40.50.620">
    <property type="entry name" value="HUPs"/>
    <property type="match status" value="1"/>
</dbReference>
<dbReference type="OrthoDB" id="3337847at2"/>
<dbReference type="GO" id="GO:0005524">
    <property type="term" value="F:ATP binding"/>
    <property type="evidence" value="ECO:0007669"/>
    <property type="project" value="UniProtKB-KW"/>
</dbReference>
<dbReference type="InterPro" id="IPR014729">
    <property type="entry name" value="Rossmann-like_a/b/a_fold"/>
</dbReference>
<dbReference type="AlphaFoldDB" id="C8PB71"/>
<dbReference type="GO" id="GO:0004812">
    <property type="term" value="F:aminoacyl-tRNA ligase activity"/>
    <property type="evidence" value="ECO:0007669"/>
    <property type="project" value="UniProtKB-KW"/>
</dbReference>
<protein>
    <submittedName>
        <fullName evidence="7">tRNA ligase class I (W and Y)</fullName>
    </submittedName>
</protein>
<dbReference type="InterPro" id="IPR002305">
    <property type="entry name" value="aa-tRNA-synth_Ic"/>
</dbReference>
<evidence type="ECO:0000256" key="1">
    <source>
        <dbReference type="ARBA" id="ARBA00022598"/>
    </source>
</evidence>
<dbReference type="EMBL" id="ACLN01000004">
    <property type="protein sequence ID" value="EEW52020.1"/>
    <property type="molecule type" value="Genomic_DNA"/>
</dbReference>
<keyword evidence="4 6" id="KW-0648">Protein biosynthesis</keyword>
<dbReference type="HOGENOM" id="CLU_821163_0_0_9"/>
<dbReference type="PATRIC" id="fig|525328.13.peg.765"/>
<evidence type="ECO:0000256" key="4">
    <source>
        <dbReference type="ARBA" id="ARBA00022917"/>
    </source>
</evidence>
<dbReference type="RefSeq" id="WP_006729348.1">
    <property type="nucleotide sequence ID" value="NZ_AZET01000002.1"/>
</dbReference>
<keyword evidence="3 6" id="KW-0067">ATP-binding</keyword>
<evidence type="ECO:0000256" key="2">
    <source>
        <dbReference type="ARBA" id="ARBA00022741"/>
    </source>
</evidence>
<sequence length="343" mass="40136">MKFDEEYYKEVIKKYSYNPLLFNKIDFQLPGISKNEMQLMWLCSYHSLKNRKVNCENTLFTTGIGLSGVPHMGTISQIIRAIKLQRGGNKVQIVLGDIDAYTGRHISWTQTQHLKEKYRNFILKLGFNSQTGILRAQSDKSVFLTQAKIAGYFKDEIADESEEDLHDLYVKDNKVESKMTFNRKYSLSLMCADFIEPLLMDNFTNIVVFLGLDEHKYVRASKQVMDLMKQEFKVLDSKKIYALYSPLIRGFNGFPKMSKSFTESSLSIQNTPFEIEHKIMNKKEDEMPLQLNVNYQLMKGLMDISEEKAKQVHSDYKNQNVGWIVDKEELLKRVIEIRDMWYE</sequence>
<evidence type="ECO:0000313" key="8">
    <source>
        <dbReference type="Proteomes" id="UP000004115"/>
    </source>
</evidence>
<dbReference type="Proteomes" id="UP000004115">
    <property type="component" value="Unassembled WGS sequence"/>
</dbReference>
<reference evidence="7 8" key="1">
    <citation type="submission" date="2009-09" db="EMBL/GenBank/DDBJ databases">
        <authorList>
            <person name="Qin X."/>
            <person name="Bachman B."/>
            <person name="Battles P."/>
            <person name="Bell A."/>
            <person name="Bess C."/>
            <person name="Bickham C."/>
            <person name="Chaboub L."/>
            <person name="Chen D."/>
            <person name="Coyle M."/>
            <person name="Deiros D.R."/>
            <person name="Dinh H."/>
            <person name="Forbes L."/>
            <person name="Fowler G."/>
            <person name="Francisco L."/>
            <person name="Fu Q."/>
            <person name="Gubbala S."/>
            <person name="Hale W."/>
            <person name="Han Y."/>
            <person name="Hemphill L."/>
            <person name="Highlander S.K."/>
            <person name="Hirani K."/>
            <person name="Hogues M."/>
            <person name="Jackson L."/>
            <person name="Jakkamsetti A."/>
            <person name="Javaid M."/>
            <person name="Jiang H."/>
            <person name="Korchina V."/>
            <person name="Kovar C."/>
            <person name="Lara F."/>
            <person name="Lee S."/>
            <person name="Mata R."/>
            <person name="Mathew T."/>
            <person name="Moen C."/>
            <person name="Morales K."/>
            <person name="Munidasa M."/>
            <person name="Nazareth L."/>
            <person name="Ngo R."/>
            <person name="Nguyen L."/>
            <person name="Okwuonu G."/>
            <person name="Ongeri F."/>
            <person name="Patil S."/>
            <person name="Petrosino J."/>
            <person name="Pham C."/>
            <person name="Pham P."/>
            <person name="Pu L.-L."/>
            <person name="Puazo M."/>
            <person name="Raj R."/>
            <person name="Reid J."/>
            <person name="Rouhana J."/>
            <person name="Saada N."/>
            <person name="Shang Y."/>
            <person name="Simmons D."/>
            <person name="Thornton R."/>
            <person name="Warren J."/>
            <person name="Weissenberger G."/>
            <person name="Zhang J."/>
            <person name="Zhang L."/>
            <person name="Zhou C."/>
            <person name="Zhu D."/>
            <person name="Muzny D."/>
            <person name="Worley K."/>
            <person name="Gibbs R."/>
        </authorList>
    </citation>
    <scope>NUCLEOTIDE SEQUENCE [LARGE SCALE GENOMIC DNA]</scope>
    <source>
        <strain evidence="7 8">DSM 13335</strain>
    </source>
</reference>
<evidence type="ECO:0000256" key="6">
    <source>
        <dbReference type="RuleBase" id="RU363036"/>
    </source>
</evidence>
<keyword evidence="5 6" id="KW-0030">Aminoacyl-tRNA synthetase</keyword>
<comment type="similarity">
    <text evidence="6">Belongs to the class-I aminoacyl-tRNA synthetase family.</text>
</comment>
<gene>
    <name evidence="7" type="ORF">HMPREF0520_0341</name>
</gene>
<organism evidence="7 8">
    <name type="scientific">Lactobacillus iners DSM 13335</name>
    <dbReference type="NCBI Taxonomy" id="525328"/>
    <lineage>
        <taxon>Bacteria</taxon>
        <taxon>Bacillati</taxon>
        <taxon>Bacillota</taxon>
        <taxon>Bacilli</taxon>
        <taxon>Lactobacillales</taxon>
        <taxon>Lactobacillaceae</taxon>
        <taxon>Lactobacillus</taxon>
    </lineage>
</organism>
<dbReference type="GO" id="GO:0006418">
    <property type="term" value="P:tRNA aminoacylation for protein translation"/>
    <property type="evidence" value="ECO:0007669"/>
    <property type="project" value="InterPro"/>
</dbReference>
<accession>C8PB71</accession>